<sequence>MAHLTPERVQELYDTYGELRVLDDIIRHRAGDNPPAPILGYPKNENNVDEYESFTGQQIDVFVDNAVKYYIKNGLKPNQREVVGIFAPSNVDFLVTFFALSRLGYTVLCISLRLPPVAIINIIKKTKTTIIARGDSPQIAATTDAVNKEFPINPVLIAPRSVYRKERAAGEEPFVRKFDREAETNEIGLVMHSSGSTGLPKPVFLSHKNVLTHPVQGAGMHNFGALPLYHMYGLSTTLQAMYWAKTANLLSATLPITADTLMGALEATQPEVFHAVPYALGLLVEHPRAMNYLKSAKLVTAAGARTPDELGDRLVEGGVKFGVVFGTTEAGLLGDTMRREDGDDSWSYVRIYSNIRDSIKMEPIGDGQYEALYLRSHPGLFVDNGEDASGPWHSKDVFIPHPTIKDVWKYVTRIDDRVTLSNGEKVLPLPIEGRIRQEDIVREAIVVGVDRPIPGVLLIRASDDLPTQEFIDAVWPAVQDANSRAEGFSQILKDMITILPAGTEYPRTDKGSIIRAQAYKQFADIIDEMYDTEQEGTLKLDLPGIEEFLLKTYEEVMETPLASIDTDFFSAGVDSLKSIQYRRAIQRTLDLNGTQLSSNIVFENGDIKTLAKYLFSLSEGKDAEAELADRTPLMRQLIQKYSTFGETAVSNLFEHNFQDCTDMKVDSYWIYWFFGSARIGSDGQRSCIQEGVLPSQRGRPSG</sequence>
<dbReference type="Proteomes" id="UP001629113">
    <property type="component" value="Unassembled WGS sequence"/>
</dbReference>
<dbReference type="Pfam" id="PF23562">
    <property type="entry name" value="AMP-binding_C_3"/>
    <property type="match status" value="1"/>
</dbReference>
<dbReference type="SUPFAM" id="SSF47336">
    <property type="entry name" value="ACP-like"/>
    <property type="match status" value="1"/>
</dbReference>
<dbReference type="SMART" id="SM00823">
    <property type="entry name" value="PKS_PP"/>
    <property type="match status" value="1"/>
</dbReference>
<dbReference type="PANTHER" id="PTHR43201">
    <property type="entry name" value="ACYL-COA SYNTHETASE"/>
    <property type="match status" value="1"/>
</dbReference>
<comment type="caution">
    <text evidence="4">The sequence shown here is derived from an EMBL/GenBank/DDBJ whole genome shotgun (WGS) entry which is preliminary data.</text>
</comment>
<dbReference type="PANTHER" id="PTHR43201:SF11">
    <property type="entry name" value="ENZYME, PUTATIVE (JCVI)-RELATED"/>
    <property type="match status" value="1"/>
</dbReference>
<dbReference type="InterPro" id="IPR009081">
    <property type="entry name" value="PP-bd_ACP"/>
</dbReference>
<dbReference type="EMBL" id="JBFCZG010000010">
    <property type="protein sequence ID" value="KAL3417971.1"/>
    <property type="molecule type" value="Genomic_DNA"/>
</dbReference>
<accession>A0ABR4P3V8</accession>
<dbReference type="Gene3D" id="3.40.50.12780">
    <property type="entry name" value="N-terminal domain of ligase-like"/>
    <property type="match status" value="1"/>
</dbReference>
<dbReference type="Pfam" id="PF00501">
    <property type="entry name" value="AMP-binding"/>
    <property type="match status" value="1"/>
</dbReference>
<dbReference type="Gene3D" id="1.10.1200.10">
    <property type="entry name" value="ACP-like"/>
    <property type="match status" value="1"/>
</dbReference>
<protein>
    <submittedName>
        <fullName evidence="4">NRPS-like enzyme (Male sterility protein)</fullName>
    </submittedName>
</protein>
<dbReference type="PROSITE" id="PS50075">
    <property type="entry name" value="CARRIER"/>
    <property type="match status" value="1"/>
</dbReference>
<evidence type="ECO:0000259" key="3">
    <source>
        <dbReference type="PROSITE" id="PS50075"/>
    </source>
</evidence>
<dbReference type="PROSITE" id="PS00455">
    <property type="entry name" value="AMP_BINDING"/>
    <property type="match status" value="1"/>
</dbReference>
<evidence type="ECO:0000313" key="5">
    <source>
        <dbReference type="Proteomes" id="UP001629113"/>
    </source>
</evidence>
<dbReference type="InterPro" id="IPR036736">
    <property type="entry name" value="ACP-like_sf"/>
</dbReference>
<reference evidence="4 5" key="1">
    <citation type="submission" date="2024-06" db="EMBL/GenBank/DDBJ databases">
        <title>Complete genome of Phlyctema vagabunda strain 19-DSS-EL-015.</title>
        <authorList>
            <person name="Fiorenzani C."/>
        </authorList>
    </citation>
    <scope>NUCLEOTIDE SEQUENCE [LARGE SCALE GENOMIC DNA]</scope>
    <source>
        <strain evidence="4 5">19-DSS-EL-015</strain>
    </source>
</reference>
<feature type="domain" description="Carrier" evidence="3">
    <location>
        <begin position="540"/>
        <end position="618"/>
    </location>
</feature>
<dbReference type="InterPro" id="IPR020845">
    <property type="entry name" value="AMP-binding_CS"/>
</dbReference>
<keyword evidence="1" id="KW-0596">Phosphopantetheine</keyword>
<dbReference type="InterPro" id="IPR000873">
    <property type="entry name" value="AMP-dep_synth/lig_dom"/>
</dbReference>
<keyword evidence="5" id="KW-1185">Reference proteome</keyword>
<organism evidence="4 5">
    <name type="scientific">Phlyctema vagabunda</name>
    <dbReference type="NCBI Taxonomy" id="108571"/>
    <lineage>
        <taxon>Eukaryota</taxon>
        <taxon>Fungi</taxon>
        <taxon>Dikarya</taxon>
        <taxon>Ascomycota</taxon>
        <taxon>Pezizomycotina</taxon>
        <taxon>Leotiomycetes</taxon>
        <taxon>Helotiales</taxon>
        <taxon>Dermateaceae</taxon>
        <taxon>Phlyctema</taxon>
    </lineage>
</organism>
<name>A0ABR4P3V8_9HELO</name>
<dbReference type="SUPFAM" id="SSF56801">
    <property type="entry name" value="Acetyl-CoA synthetase-like"/>
    <property type="match status" value="1"/>
</dbReference>
<dbReference type="Pfam" id="PF00550">
    <property type="entry name" value="PP-binding"/>
    <property type="match status" value="1"/>
</dbReference>
<dbReference type="InterPro" id="IPR042099">
    <property type="entry name" value="ANL_N_sf"/>
</dbReference>
<proteinExistence type="predicted"/>
<evidence type="ECO:0000256" key="2">
    <source>
        <dbReference type="ARBA" id="ARBA00022553"/>
    </source>
</evidence>
<dbReference type="InterPro" id="IPR020806">
    <property type="entry name" value="PKS_PP-bd"/>
</dbReference>
<evidence type="ECO:0000256" key="1">
    <source>
        <dbReference type="ARBA" id="ARBA00022450"/>
    </source>
</evidence>
<evidence type="ECO:0000313" key="4">
    <source>
        <dbReference type="EMBL" id="KAL3417971.1"/>
    </source>
</evidence>
<keyword evidence="2" id="KW-0597">Phosphoprotein</keyword>
<gene>
    <name evidence="4" type="ORF">PVAG01_10981</name>
</gene>